<dbReference type="SUPFAM" id="SSF55729">
    <property type="entry name" value="Acyl-CoA N-acyltransferases (Nat)"/>
    <property type="match status" value="1"/>
</dbReference>
<dbReference type="RefSeq" id="WP_168551661.1">
    <property type="nucleotide sequence ID" value="NZ_JAAWWL010000001.1"/>
</dbReference>
<organism evidence="2 3">
    <name type="scientific">Croceivirga thetidis</name>
    <dbReference type="NCBI Taxonomy" id="2721623"/>
    <lineage>
        <taxon>Bacteria</taxon>
        <taxon>Pseudomonadati</taxon>
        <taxon>Bacteroidota</taxon>
        <taxon>Flavobacteriia</taxon>
        <taxon>Flavobacteriales</taxon>
        <taxon>Flavobacteriaceae</taxon>
        <taxon>Croceivirga</taxon>
    </lineage>
</organism>
<dbReference type="Proteomes" id="UP000718451">
    <property type="component" value="Unassembled WGS sequence"/>
</dbReference>
<dbReference type="EMBL" id="JAAWWL010000001">
    <property type="protein sequence ID" value="NKI31490.1"/>
    <property type="molecule type" value="Genomic_DNA"/>
</dbReference>
<comment type="caution">
    <text evidence="2">The sequence shown here is derived from an EMBL/GenBank/DDBJ whole genome shotgun (WGS) entry which is preliminary data.</text>
</comment>
<evidence type="ECO:0000259" key="1">
    <source>
        <dbReference type="PROSITE" id="PS51186"/>
    </source>
</evidence>
<feature type="domain" description="N-acetyltransferase" evidence="1">
    <location>
        <begin position="2"/>
        <end position="174"/>
    </location>
</feature>
<dbReference type="InterPro" id="IPR016181">
    <property type="entry name" value="Acyl_CoA_acyltransferase"/>
</dbReference>
<dbReference type="InterPro" id="IPR000182">
    <property type="entry name" value="GNAT_dom"/>
</dbReference>
<dbReference type="Gene3D" id="3.40.630.30">
    <property type="match status" value="1"/>
</dbReference>
<protein>
    <submittedName>
        <fullName evidence="2">GNAT family N-acetyltransferase</fullName>
    </submittedName>
</protein>
<dbReference type="Pfam" id="PF00583">
    <property type="entry name" value="Acetyltransf_1"/>
    <property type="match status" value="1"/>
</dbReference>
<gene>
    <name evidence="2" type="ORF">HCU67_06000</name>
</gene>
<dbReference type="PROSITE" id="PS51186">
    <property type="entry name" value="GNAT"/>
    <property type="match status" value="1"/>
</dbReference>
<evidence type="ECO:0000313" key="2">
    <source>
        <dbReference type="EMBL" id="NKI31490.1"/>
    </source>
</evidence>
<evidence type="ECO:0000313" key="3">
    <source>
        <dbReference type="Proteomes" id="UP000718451"/>
    </source>
</evidence>
<accession>A0ABX1GNJ8</accession>
<name>A0ABX1GNJ8_9FLAO</name>
<sequence>MIEYKQANTDSELLQILDLQQRNLPKNLSKEEMEVQGFLTIEHDFALLKRMNEACPHTIAVENNNVVGYALSMHPKFGEEIELLKSMFAKINEVFSGGSYLVMGQVCISKDYRGKGLFRGLYQNMQRFTKADFEAIITEVDVKNTRSMHAHKAIGFNELARYSSDDREWSLVLLE</sequence>
<proteinExistence type="predicted"/>
<keyword evidence="3" id="KW-1185">Reference proteome</keyword>
<reference evidence="2 3" key="1">
    <citation type="submission" date="2020-04" db="EMBL/GenBank/DDBJ databases">
        <authorList>
            <person name="Yoon J."/>
        </authorList>
    </citation>
    <scope>NUCLEOTIDE SEQUENCE [LARGE SCALE GENOMIC DNA]</scope>
    <source>
        <strain evidence="2 3">DJ-13</strain>
    </source>
</reference>